<comment type="caution">
    <text evidence="1">The sequence shown here is derived from an EMBL/GenBank/DDBJ whole genome shotgun (WGS) entry which is preliminary data.</text>
</comment>
<reference evidence="1 2" key="1">
    <citation type="submission" date="2021-06" db="EMBL/GenBank/DDBJ databases">
        <title>Caerostris extrusa draft genome.</title>
        <authorList>
            <person name="Kono N."/>
            <person name="Arakawa K."/>
        </authorList>
    </citation>
    <scope>NUCLEOTIDE SEQUENCE [LARGE SCALE GENOMIC DNA]</scope>
</reference>
<dbReference type="Proteomes" id="UP001054945">
    <property type="component" value="Unassembled WGS sequence"/>
</dbReference>
<evidence type="ECO:0000313" key="1">
    <source>
        <dbReference type="EMBL" id="GIY61084.1"/>
    </source>
</evidence>
<keyword evidence="2" id="KW-1185">Reference proteome</keyword>
<proteinExistence type="predicted"/>
<accession>A0AAV4UUK0</accession>
<dbReference type="AlphaFoldDB" id="A0AAV4UUK0"/>
<organism evidence="1 2">
    <name type="scientific">Caerostris extrusa</name>
    <name type="common">Bark spider</name>
    <name type="synonym">Caerostris bankana</name>
    <dbReference type="NCBI Taxonomy" id="172846"/>
    <lineage>
        <taxon>Eukaryota</taxon>
        <taxon>Metazoa</taxon>
        <taxon>Ecdysozoa</taxon>
        <taxon>Arthropoda</taxon>
        <taxon>Chelicerata</taxon>
        <taxon>Arachnida</taxon>
        <taxon>Araneae</taxon>
        <taxon>Araneomorphae</taxon>
        <taxon>Entelegynae</taxon>
        <taxon>Araneoidea</taxon>
        <taxon>Araneidae</taxon>
        <taxon>Caerostris</taxon>
    </lineage>
</organism>
<sequence>MTETQPIKWTCWKYWKKIYYDAKEPGSFGGVKRLSEANCFKKSQVRKFLSGEDPYSLHFPVRYEFQRRKTIAYGVNELWQSDLVDWTKIVTV</sequence>
<protein>
    <submittedName>
        <fullName evidence="1">Uncharacterized protein</fullName>
    </submittedName>
</protein>
<dbReference type="EMBL" id="BPLR01013427">
    <property type="protein sequence ID" value="GIY61084.1"/>
    <property type="molecule type" value="Genomic_DNA"/>
</dbReference>
<gene>
    <name evidence="1" type="primary">AVEN_36163_1</name>
    <name evidence="1" type="ORF">CEXT_266891</name>
</gene>
<evidence type="ECO:0000313" key="2">
    <source>
        <dbReference type="Proteomes" id="UP001054945"/>
    </source>
</evidence>
<name>A0AAV4UUK0_CAEEX</name>